<dbReference type="OrthoDB" id="4691022at2759"/>
<dbReference type="AlphaFoldDB" id="A0A553HRM6"/>
<dbReference type="InterPro" id="IPR029226">
    <property type="entry name" value="Ecp2-like"/>
</dbReference>
<evidence type="ECO:0000256" key="1">
    <source>
        <dbReference type="SAM" id="SignalP"/>
    </source>
</evidence>
<organism evidence="3 4">
    <name type="scientific">Xylaria flabelliformis</name>
    <dbReference type="NCBI Taxonomy" id="2512241"/>
    <lineage>
        <taxon>Eukaryota</taxon>
        <taxon>Fungi</taxon>
        <taxon>Dikarya</taxon>
        <taxon>Ascomycota</taxon>
        <taxon>Pezizomycotina</taxon>
        <taxon>Sordariomycetes</taxon>
        <taxon>Xylariomycetidae</taxon>
        <taxon>Xylariales</taxon>
        <taxon>Xylariaceae</taxon>
        <taxon>Xylaria</taxon>
    </lineage>
</organism>
<evidence type="ECO:0000313" key="4">
    <source>
        <dbReference type="Proteomes" id="UP000319160"/>
    </source>
</evidence>
<feature type="chain" id="PRO_5021704233" description="Ecp2 effector protein-like domain-containing protein" evidence="1">
    <location>
        <begin position="20"/>
        <end position="158"/>
    </location>
</feature>
<name>A0A553HRM6_9PEZI</name>
<feature type="signal peptide" evidence="1">
    <location>
        <begin position="1"/>
        <end position="19"/>
    </location>
</feature>
<proteinExistence type="predicted"/>
<dbReference type="STRING" id="2512241.A0A553HRM6"/>
<evidence type="ECO:0000313" key="3">
    <source>
        <dbReference type="EMBL" id="TRX90602.1"/>
    </source>
</evidence>
<feature type="domain" description="Ecp2 effector protein-like" evidence="2">
    <location>
        <begin position="36"/>
        <end position="139"/>
    </location>
</feature>
<keyword evidence="4" id="KW-1185">Reference proteome</keyword>
<dbReference type="Proteomes" id="UP000319160">
    <property type="component" value="Unassembled WGS sequence"/>
</dbReference>
<evidence type="ECO:0000259" key="2">
    <source>
        <dbReference type="Pfam" id="PF14856"/>
    </source>
</evidence>
<accession>A0A553HRM6</accession>
<dbReference type="EMBL" id="VFLP01000054">
    <property type="protein sequence ID" value="TRX90602.1"/>
    <property type="molecule type" value="Genomic_DNA"/>
</dbReference>
<protein>
    <recommendedName>
        <fullName evidence="2">Ecp2 effector protein-like domain-containing protein</fullName>
    </recommendedName>
</protein>
<keyword evidence="1" id="KW-0732">Signal</keyword>
<gene>
    <name evidence="3" type="ORF">FHL15_008575</name>
</gene>
<sequence>MHLTSLVSAALALACGVYSIPKHFFEPLDFATGSVCDDTSWNLNSNARVPLVSDCEKLEQEMQNNRKKGFKLYGWQQDKDDAFLPIVFIGSCVFGVKVLNANNAPAIIANGDIADILHDAIRSYTNGNQVSAVMGDMTCRAYWGDYSQQGISWSIYNW</sequence>
<dbReference type="Pfam" id="PF14856">
    <property type="entry name" value="Hce2"/>
    <property type="match status" value="1"/>
</dbReference>
<reference evidence="4" key="1">
    <citation type="submission" date="2019-06" db="EMBL/GenBank/DDBJ databases">
        <title>Draft genome sequence of the griseofulvin-producing fungus Xylaria cubensis strain G536.</title>
        <authorList>
            <person name="Mead M.E."/>
            <person name="Raja H.A."/>
            <person name="Steenwyk J.L."/>
            <person name="Knowles S.L."/>
            <person name="Oberlies N.H."/>
            <person name="Rokas A."/>
        </authorList>
    </citation>
    <scope>NUCLEOTIDE SEQUENCE [LARGE SCALE GENOMIC DNA]</scope>
    <source>
        <strain evidence="4">G536</strain>
    </source>
</reference>
<comment type="caution">
    <text evidence="3">The sequence shown here is derived from an EMBL/GenBank/DDBJ whole genome shotgun (WGS) entry which is preliminary data.</text>
</comment>